<dbReference type="RefSeq" id="WP_008695703.1">
    <property type="nucleotide sequence ID" value="NZ_ANOG01000357.1"/>
</dbReference>
<name>M5RMK7_9BACT</name>
<evidence type="ECO:0000313" key="2">
    <source>
        <dbReference type="Proteomes" id="UP000011991"/>
    </source>
</evidence>
<dbReference type="PATRIC" id="fig|1265738.3.peg.2520"/>
<organism evidence="1 2">
    <name type="scientific">Rhodopirellula maiorica SM1</name>
    <dbReference type="NCBI Taxonomy" id="1265738"/>
    <lineage>
        <taxon>Bacteria</taxon>
        <taxon>Pseudomonadati</taxon>
        <taxon>Planctomycetota</taxon>
        <taxon>Planctomycetia</taxon>
        <taxon>Pirellulales</taxon>
        <taxon>Pirellulaceae</taxon>
        <taxon>Novipirellula</taxon>
    </lineage>
</organism>
<sequence>MKTLLIPILLLLAVMLRLNSLWIASMHEVSPELIQARQIARAATAGQFDHNTSGVELQTLYFDPGASVVVTNGDDGGPGRADVDDDFNGVVDDASERGAFGSDDVCEVRASPNDRHQAADSDVSLLSRGGFVPDSLMLNQKSADDATRRFIVSGRQQGQLWKFAVDP</sequence>
<proteinExistence type="predicted"/>
<accession>M5RMK7</accession>
<keyword evidence="2" id="KW-1185">Reference proteome</keyword>
<dbReference type="AlphaFoldDB" id="M5RMK7"/>
<reference evidence="1 2" key="1">
    <citation type="journal article" date="2013" name="Mar. Genomics">
        <title>Expression of sulfatases in Rhodopirellula baltica and the diversity of sulfatases in the genus Rhodopirellula.</title>
        <authorList>
            <person name="Wegner C.E."/>
            <person name="Richter-Heitmann T."/>
            <person name="Klindworth A."/>
            <person name="Klockow C."/>
            <person name="Richter M."/>
            <person name="Achstetter T."/>
            <person name="Glockner F.O."/>
            <person name="Harder J."/>
        </authorList>
    </citation>
    <scope>NUCLEOTIDE SEQUENCE [LARGE SCALE GENOMIC DNA]</scope>
    <source>
        <strain evidence="1 2">SM1</strain>
    </source>
</reference>
<dbReference type="Proteomes" id="UP000011991">
    <property type="component" value="Unassembled WGS sequence"/>
</dbReference>
<comment type="caution">
    <text evidence="1">The sequence shown here is derived from an EMBL/GenBank/DDBJ whole genome shotgun (WGS) entry which is preliminary data.</text>
</comment>
<evidence type="ECO:0000313" key="1">
    <source>
        <dbReference type="EMBL" id="EMI20558.1"/>
    </source>
</evidence>
<protein>
    <submittedName>
        <fullName evidence="1">Uncharacterized protein</fullName>
    </submittedName>
</protein>
<gene>
    <name evidence="1" type="ORF">RMSM_02508</name>
</gene>
<dbReference type="EMBL" id="ANOG01000357">
    <property type="protein sequence ID" value="EMI20558.1"/>
    <property type="molecule type" value="Genomic_DNA"/>
</dbReference>